<protein>
    <submittedName>
        <fullName evidence="1">Uncharacterized protein</fullName>
    </submittedName>
</protein>
<evidence type="ECO:0000313" key="1">
    <source>
        <dbReference type="EMBL" id="MBA9078315.1"/>
    </source>
</evidence>
<organism evidence="1 2">
    <name type="scientific">Rufibacter quisquiliarum</name>
    <dbReference type="NCBI Taxonomy" id="1549639"/>
    <lineage>
        <taxon>Bacteria</taxon>
        <taxon>Pseudomonadati</taxon>
        <taxon>Bacteroidota</taxon>
        <taxon>Cytophagia</taxon>
        <taxon>Cytophagales</taxon>
        <taxon>Hymenobacteraceae</taxon>
        <taxon>Rufibacter</taxon>
    </lineage>
</organism>
<keyword evidence="2" id="KW-1185">Reference proteome</keyword>
<sequence length="49" mass="5746">MKNYTDHERVVQFSVRDFENMDKEGAFKGYDGVDILHDPREQAKKSGKE</sequence>
<dbReference type="EMBL" id="JACJIQ010000012">
    <property type="protein sequence ID" value="MBA9078315.1"/>
    <property type="molecule type" value="Genomic_DNA"/>
</dbReference>
<gene>
    <name evidence="1" type="ORF">FHS90_003041</name>
</gene>
<name>A0A839GS34_9BACT</name>
<proteinExistence type="predicted"/>
<comment type="caution">
    <text evidence="1">The sequence shown here is derived from an EMBL/GenBank/DDBJ whole genome shotgun (WGS) entry which is preliminary data.</text>
</comment>
<reference evidence="1 2" key="1">
    <citation type="submission" date="2020-08" db="EMBL/GenBank/DDBJ databases">
        <title>Genomic Encyclopedia of Type Strains, Phase IV (KMG-IV): sequencing the most valuable type-strain genomes for metagenomic binning, comparative biology and taxonomic classification.</title>
        <authorList>
            <person name="Goeker M."/>
        </authorList>
    </citation>
    <scope>NUCLEOTIDE SEQUENCE [LARGE SCALE GENOMIC DNA]</scope>
    <source>
        <strain evidence="1 2">DSM 29854</strain>
    </source>
</reference>
<dbReference type="RefSeq" id="WP_182513576.1">
    <property type="nucleotide sequence ID" value="NZ_JACJIQ010000012.1"/>
</dbReference>
<dbReference type="Proteomes" id="UP000563094">
    <property type="component" value="Unassembled WGS sequence"/>
</dbReference>
<accession>A0A839GS34</accession>
<evidence type="ECO:0000313" key="2">
    <source>
        <dbReference type="Proteomes" id="UP000563094"/>
    </source>
</evidence>
<dbReference type="AlphaFoldDB" id="A0A839GS34"/>